<reference evidence="2 3" key="1">
    <citation type="submission" date="2017-03" db="EMBL/GenBank/DDBJ databases">
        <title>Genome sequence of Geothermobacter sp. EPR-M, Deep-Sea Iron Reducer.</title>
        <authorList>
            <person name="Tully B."/>
            <person name="Savalia P."/>
            <person name="Abuyen K."/>
            <person name="Baughan C."/>
            <person name="Romero E."/>
            <person name="Ronkowski C."/>
            <person name="Torres B."/>
            <person name="Tremblay J."/>
            <person name="Trujillo A."/>
            <person name="Tyler M."/>
            <person name="Perez-Rodriguez I."/>
            <person name="Amend J."/>
        </authorList>
    </citation>
    <scope>NUCLEOTIDE SEQUENCE [LARGE SCALE GENOMIC DNA]</scope>
    <source>
        <strain evidence="2 3">EPR-M</strain>
    </source>
</reference>
<dbReference type="EMBL" id="NAAD01000013">
    <property type="protein sequence ID" value="ORJ59143.1"/>
    <property type="molecule type" value="Genomic_DNA"/>
</dbReference>
<evidence type="ECO:0008006" key="4">
    <source>
        <dbReference type="Google" id="ProtNLM"/>
    </source>
</evidence>
<dbReference type="OrthoDB" id="9810558at2"/>
<comment type="caution">
    <text evidence="2">The sequence shown here is derived from an EMBL/GenBank/DDBJ whole genome shotgun (WGS) entry which is preliminary data.</text>
</comment>
<gene>
    <name evidence="2" type="ORF">B5V00_11195</name>
</gene>
<feature type="transmembrane region" description="Helical" evidence="1">
    <location>
        <begin position="23"/>
        <end position="42"/>
    </location>
</feature>
<dbReference type="STRING" id="1969733.B5V00_11195"/>
<feature type="transmembrane region" description="Helical" evidence="1">
    <location>
        <begin position="241"/>
        <end position="264"/>
    </location>
</feature>
<dbReference type="PANTHER" id="PTHR43471">
    <property type="entry name" value="ABC TRANSPORTER PERMEASE"/>
    <property type="match status" value="1"/>
</dbReference>
<dbReference type="RefSeq" id="WP_085010902.1">
    <property type="nucleotide sequence ID" value="NZ_NAAD01000013.1"/>
</dbReference>
<dbReference type="PANTHER" id="PTHR43471:SF10">
    <property type="entry name" value="SLL1107 PROTEIN"/>
    <property type="match status" value="1"/>
</dbReference>
<keyword evidence="1" id="KW-0812">Transmembrane</keyword>
<feature type="transmembrane region" description="Helical" evidence="1">
    <location>
        <begin position="104"/>
        <end position="129"/>
    </location>
</feature>
<dbReference type="AlphaFoldDB" id="A0A1X0Y1V4"/>
<keyword evidence="1" id="KW-1133">Transmembrane helix</keyword>
<accession>A0A1X0Y1V4</accession>
<name>A0A1X0Y1V4_9BACT</name>
<keyword evidence="3" id="KW-1185">Reference proteome</keyword>
<feature type="transmembrane region" description="Helical" evidence="1">
    <location>
        <begin position="141"/>
        <end position="166"/>
    </location>
</feature>
<sequence>MNRKSKVILVAGVTLCGALRDRILHAILGVACLLLLLVPVLSQFSMRQVRELSITLSLSFSSFVLLVLGLLLGATTLWRDIERRYTAAVLGLPLTRNSYLLGRFFGLALFVSLCGLVLAVAGCLVISFHGDQMSSGLSLRWVNIVVAFGGDVLKSLLVIVLALMFSTVSTSLFLPVFGTLGIYFAGSASQEVMDYLSSPDGQSLPMVSRLLAKAFYYLLPNFEVFNFKVAAVYGLPLSVESVLYAVGYFSVYVALLLFFAVLLFNRREFA</sequence>
<evidence type="ECO:0000313" key="2">
    <source>
        <dbReference type="EMBL" id="ORJ59143.1"/>
    </source>
</evidence>
<keyword evidence="1" id="KW-0472">Membrane</keyword>
<dbReference type="Proteomes" id="UP000193136">
    <property type="component" value="Unassembled WGS sequence"/>
</dbReference>
<proteinExistence type="predicted"/>
<feature type="transmembrane region" description="Helical" evidence="1">
    <location>
        <begin position="54"/>
        <end position="78"/>
    </location>
</feature>
<feature type="transmembrane region" description="Helical" evidence="1">
    <location>
        <begin position="172"/>
        <end position="193"/>
    </location>
</feature>
<protein>
    <recommendedName>
        <fullName evidence="4">ABC transporter permease</fullName>
    </recommendedName>
</protein>
<organism evidence="2 3">
    <name type="scientific">Geothermobacter hydrogeniphilus</name>
    <dbReference type="NCBI Taxonomy" id="1969733"/>
    <lineage>
        <taxon>Bacteria</taxon>
        <taxon>Pseudomonadati</taxon>
        <taxon>Thermodesulfobacteriota</taxon>
        <taxon>Desulfuromonadia</taxon>
        <taxon>Desulfuromonadales</taxon>
        <taxon>Geothermobacteraceae</taxon>
        <taxon>Geothermobacter</taxon>
    </lineage>
</organism>
<evidence type="ECO:0000313" key="3">
    <source>
        <dbReference type="Proteomes" id="UP000193136"/>
    </source>
</evidence>
<evidence type="ECO:0000256" key="1">
    <source>
        <dbReference type="SAM" id="Phobius"/>
    </source>
</evidence>